<accession>A0A6A6X3N9</accession>
<dbReference type="AlphaFoldDB" id="A0A6A6X3N9"/>
<dbReference type="EMBL" id="MU002052">
    <property type="protein sequence ID" value="KAF2790838.1"/>
    <property type="molecule type" value="Genomic_DNA"/>
</dbReference>
<organism evidence="1 2">
    <name type="scientific">Melanomma pulvis-pyrius CBS 109.77</name>
    <dbReference type="NCBI Taxonomy" id="1314802"/>
    <lineage>
        <taxon>Eukaryota</taxon>
        <taxon>Fungi</taxon>
        <taxon>Dikarya</taxon>
        <taxon>Ascomycota</taxon>
        <taxon>Pezizomycotina</taxon>
        <taxon>Dothideomycetes</taxon>
        <taxon>Pleosporomycetidae</taxon>
        <taxon>Pleosporales</taxon>
        <taxon>Melanommataceae</taxon>
        <taxon>Melanomma</taxon>
    </lineage>
</organism>
<name>A0A6A6X3N9_9PLEO</name>
<protein>
    <submittedName>
        <fullName evidence="1">Uncharacterized protein</fullName>
    </submittedName>
</protein>
<dbReference type="Proteomes" id="UP000799757">
    <property type="component" value="Unassembled WGS sequence"/>
</dbReference>
<evidence type="ECO:0000313" key="1">
    <source>
        <dbReference type="EMBL" id="KAF2790838.1"/>
    </source>
</evidence>
<reference evidence="1" key="1">
    <citation type="journal article" date="2020" name="Stud. Mycol.">
        <title>101 Dothideomycetes genomes: a test case for predicting lifestyles and emergence of pathogens.</title>
        <authorList>
            <person name="Haridas S."/>
            <person name="Albert R."/>
            <person name="Binder M."/>
            <person name="Bloem J."/>
            <person name="Labutti K."/>
            <person name="Salamov A."/>
            <person name="Andreopoulos B."/>
            <person name="Baker S."/>
            <person name="Barry K."/>
            <person name="Bills G."/>
            <person name="Bluhm B."/>
            <person name="Cannon C."/>
            <person name="Castanera R."/>
            <person name="Culley D."/>
            <person name="Daum C."/>
            <person name="Ezra D."/>
            <person name="Gonzalez J."/>
            <person name="Henrissat B."/>
            <person name="Kuo A."/>
            <person name="Liang C."/>
            <person name="Lipzen A."/>
            <person name="Lutzoni F."/>
            <person name="Magnuson J."/>
            <person name="Mondo S."/>
            <person name="Nolan M."/>
            <person name="Ohm R."/>
            <person name="Pangilinan J."/>
            <person name="Park H.-J."/>
            <person name="Ramirez L."/>
            <person name="Alfaro M."/>
            <person name="Sun H."/>
            <person name="Tritt A."/>
            <person name="Yoshinaga Y."/>
            <person name="Zwiers L.-H."/>
            <person name="Turgeon B."/>
            <person name="Goodwin S."/>
            <person name="Spatafora J."/>
            <person name="Crous P."/>
            <person name="Grigoriev I."/>
        </authorList>
    </citation>
    <scope>NUCLEOTIDE SEQUENCE</scope>
    <source>
        <strain evidence="1">CBS 109.77</strain>
    </source>
</reference>
<keyword evidence="2" id="KW-1185">Reference proteome</keyword>
<sequence length="336" mass="38512">MATEYRDLRSAARAQHRIRARNVKYNSFHAIHASDLPSEPSSTSRPPHVQQSHYLPVCIHTECPTQGTADGHALSSFPADLSTAPIATFTGREAYQETGYGGVPHRRHHADRHKDFAKWARQRAALKSEKRIIRDESWRGDVDYFAWADEWIGSLDEIDLYLNFKQYAEIFESRAAFTEYGEAERSEADGTTAEEFAKEGLAVRPPKLRGQYEGGTSEFWWVWHRNLTGCWRFDIGWCHCLVCECEGKEREWCRAVMEKRGCFMDWGEWDPEGVQRYSLARWFKGMLVGGRLCEEEDEEEEGKSVESEVGKEDWDVVSIASSAWTEIGALEDGEVV</sequence>
<gene>
    <name evidence="1" type="ORF">K505DRAFT_327299</name>
</gene>
<proteinExistence type="predicted"/>
<evidence type="ECO:0000313" key="2">
    <source>
        <dbReference type="Proteomes" id="UP000799757"/>
    </source>
</evidence>
<dbReference type="OrthoDB" id="5423564at2759"/>